<proteinExistence type="predicted"/>
<reference evidence="3" key="1">
    <citation type="journal article" date="2019" name="Int. J. Syst. Evol. Microbiol.">
        <title>The Global Catalogue of Microorganisms (GCM) 10K type strain sequencing project: providing services to taxonomists for standard genome sequencing and annotation.</title>
        <authorList>
            <consortium name="The Broad Institute Genomics Platform"/>
            <consortium name="The Broad Institute Genome Sequencing Center for Infectious Disease"/>
            <person name="Wu L."/>
            <person name="Ma J."/>
        </authorList>
    </citation>
    <scope>NUCLEOTIDE SEQUENCE [LARGE SCALE GENOMIC DNA]</scope>
    <source>
        <strain evidence="3">KCTC 52039</strain>
    </source>
</reference>
<dbReference type="SMART" id="SM00855">
    <property type="entry name" value="PGAM"/>
    <property type="match status" value="1"/>
</dbReference>
<organism evidence="2 3">
    <name type="scientific">Cypionkella sinensis</name>
    <dbReference type="NCBI Taxonomy" id="1756043"/>
    <lineage>
        <taxon>Bacteria</taxon>
        <taxon>Pseudomonadati</taxon>
        <taxon>Pseudomonadota</taxon>
        <taxon>Alphaproteobacteria</taxon>
        <taxon>Rhodobacterales</taxon>
        <taxon>Paracoccaceae</taxon>
        <taxon>Cypionkella</taxon>
    </lineage>
</organism>
<dbReference type="RefSeq" id="WP_380072794.1">
    <property type="nucleotide sequence ID" value="NZ_JBHRTO010000001.1"/>
</dbReference>
<feature type="transmembrane region" description="Helical" evidence="1">
    <location>
        <begin position="157"/>
        <end position="177"/>
    </location>
</feature>
<dbReference type="Proteomes" id="UP001595547">
    <property type="component" value="Unassembled WGS sequence"/>
</dbReference>
<gene>
    <name evidence="2" type="ORF">ACFOGH_09315</name>
</gene>
<comment type="caution">
    <text evidence="2">The sequence shown here is derived from an EMBL/GenBank/DDBJ whole genome shotgun (WGS) entry which is preliminary data.</text>
</comment>
<sequence length="211" mass="22253">MSKQKRGICERRNATVPADAPTQAATEIMLIRHAPALSEGRMAGRRNVEADCSDAMAFAAVRGAVGVADHWWISPARRCVQTAAALWPDAEPQQDARLCEQDFGAWEDVAYADLPDLGALSLPDLAAHRPPQGESFLDLSARVVPALREASALGGRVVIVAHAGVIRAALGMALGAAELGLAFQVAPLSLTTIVALPDGAFSIAGVNRMRR</sequence>
<dbReference type="InterPro" id="IPR013078">
    <property type="entry name" value="His_Pase_superF_clade-1"/>
</dbReference>
<name>A0ABV7J0K6_9RHOB</name>
<evidence type="ECO:0000313" key="3">
    <source>
        <dbReference type="Proteomes" id="UP001595547"/>
    </source>
</evidence>
<protein>
    <submittedName>
        <fullName evidence="2">Histidine phosphatase family protein</fullName>
    </submittedName>
</protein>
<dbReference type="CDD" id="cd07067">
    <property type="entry name" value="HP_PGM_like"/>
    <property type="match status" value="1"/>
</dbReference>
<dbReference type="Pfam" id="PF00300">
    <property type="entry name" value="His_Phos_1"/>
    <property type="match status" value="1"/>
</dbReference>
<dbReference type="EMBL" id="JBHRTO010000001">
    <property type="protein sequence ID" value="MFC3181185.1"/>
    <property type="molecule type" value="Genomic_DNA"/>
</dbReference>
<feature type="transmembrane region" description="Helical" evidence="1">
    <location>
        <begin position="183"/>
        <end position="206"/>
    </location>
</feature>
<keyword evidence="1" id="KW-0472">Membrane</keyword>
<keyword evidence="1" id="KW-1133">Transmembrane helix</keyword>
<dbReference type="Gene3D" id="3.40.50.1240">
    <property type="entry name" value="Phosphoglycerate mutase-like"/>
    <property type="match status" value="1"/>
</dbReference>
<dbReference type="SUPFAM" id="SSF53254">
    <property type="entry name" value="Phosphoglycerate mutase-like"/>
    <property type="match status" value="1"/>
</dbReference>
<keyword evidence="1" id="KW-0812">Transmembrane</keyword>
<dbReference type="InterPro" id="IPR029033">
    <property type="entry name" value="His_PPase_superfam"/>
</dbReference>
<evidence type="ECO:0000313" key="2">
    <source>
        <dbReference type="EMBL" id="MFC3181185.1"/>
    </source>
</evidence>
<evidence type="ECO:0000256" key="1">
    <source>
        <dbReference type="SAM" id="Phobius"/>
    </source>
</evidence>
<keyword evidence="3" id="KW-1185">Reference proteome</keyword>
<accession>A0ABV7J0K6</accession>